<name>A0A4Z2HRD6_9TELE</name>
<comment type="caution">
    <text evidence="1">The sequence shown here is derived from an EMBL/GenBank/DDBJ whole genome shotgun (WGS) entry which is preliminary data.</text>
</comment>
<dbReference type="Proteomes" id="UP000314294">
    <property type="component" value="Unassembled WGS sequence"/>
</dbReference>
<gene>
    <name evidence="1" type="ORF">EYF80_022459</name>
</gene>
<evidence type="ECO:0000313" key="1">
    <source>
        <dbReference type="EMBL" id="TNN67352.1"/>
    </source>
</evidence>
<accession>A0A4Z2HRD6</accession>
<dbReference type="EMBL" id="SRLO01000205">
    <property type="protein sequence ID" value="TNN67352.1"/>
    <property type="molecule type" value="Genomic_DNA"/>
</dbReference>
<sequence>MLTCMDGPDDVLLRLHDGDEGHHHPHGAGQGLLRAVAAVDRLSRLAQHEHVFPVAPPRLAAHVLLFGPTLRGCGGVAVLLLRHAVLRHREILSAGARRVRFVLPALSLFLGGQQILERLRVDEHGTLLAGACRGDVMLMGNFCGYFDG</sequence>
<keyword evidence="2" id="KW-1185">Reference proteome</keyword>
<dbReference type="AlphaFoldDB" id="A0A4Z2HRD6"/>
<evidence type="ECO:0000313" key="2">
    <source>
        <dbReference type="Proteomes" id="UP000314294"/>
    </source>
</evidence>
<protein>
    <submittedName>
        <fullName evidence="1">Uncharacterized protein</fullName>
    </submittedName>
</protein>
<reference evidence="1 2" key="1">
    <citation type="submission" date="2019-03" db="EMBL/GenBank/DDBJ databases">
        <title>First draft genome of Liparis tanakae, snailfish: a comprehensive survey of snailfish specific genes.</title>
        <authorList>
            <person name="Kim W."/>
            <person name="Song I."/>
            <person name="Jeong J.-H."/>
            <person name="Kim D."/>
            <person name="Kim S."/>
            <person name="Ryu S."/>
            <person name="Song J.Y."/>
            <person name="Lee S.K."/>
        </authorList>
    </citation>
    <scope>NUCLEOTIDE SEQUENCE [LARGE SCALE GENOMIC DNA]</scope>
    <source>
        <tissue evidence="1">Muscle</tissue>
    </source>
</reference>
<organism evidence="1 2">
    <name type="scientific">Liparis tanakae</name>
    <name type="common">Tanaka's snailfish</name>
    <dbReference type="NCBI Taxonomy" id="230148"/>
    <lineage>
        <taxon>Eukaryota</taxon>
        <taxon>Metazoa</taxon>
        <taxon>Chordata</taxon>
        <taxon>Craniata</taxon>
        <taxon>Vertebrata</taxon>
        <taxon>Euteleostomi</taxon>
        <taxon>Actinopterygii</taxon>
        <taxon>Neopterygii</taxon>
        <taxon>Teleostei</taxon>
        <taxon>Neoteleostei</taxon>
        <taxon>Acanthomorphata</taxon>
        <taxon>Eupercaria</taxon>
        <taxon>Perciformes</taxon>
        <taxon>Cottioidei</taxon>
        <taxon>Cottales</taxon>
        <taxon>Liparidae</taxon>
        <taxon>Liparis</taxon>
    </lineage>
</organism>
<proteinExistence type="predicted"/>